<gene>
    <name evidence="2" type="ORF">AVDCRST_MAG76-3768</name>
</gene>
<feature type="region of interest" description="Disordered" evidence="1">
    <location>
        <begin position="1"/>
        <end position="37"/>
    </location>
</feature>
<feature type="compositionally biased region" description="Pro residues" evidence="1">
    <location>
        <begin position="28"/>
        <end position="37"/>
    </location>
</feature>
<feature type="non-terminal residue" evidence="2">
    <location>
        <position position="37"/>
    </location>
</feature>
<name>A0A6J4JHE6_9ACTN</name>
<evidence type="ECO:0000313" key="2">
    <source>
        <dbReference type="EMBL" id="CAA9278130.1"/>
    </source>
</evidence>
<proteinExistence type="predicted"/>
<organism evidence="2">
    <name type="scientific">uncultured Acidimicrobiales bacterium</name>
    <dbReference type="NCBI Taxonomy" id="310071"/>
    <lineage>
        <taxon>Bacteria</taxon>
        <taxon>Bacillati</taxon>
        <taxon>Actinomycetota</taxon>
        <taxon>Acidimicrobiia</taxon>
        <taxon>Acidimicrobiales</taxon>
        <taxon>environmental samples</taxon>
    </lineage>
</organism>
<feature type="compositionally biased region" description="Low complexity" evidence="1">
    <location>
        <begin position="9"/>
        <end position="18"/>
    </location>
</feature>
<sequence>DHLRRAASGRRGSAAPRGLGCGRHAMALPPPRLVDEL</sequence>
<dbReference type="AlphaFoldDB" id="A0A6J4JHE6"/>
<feature type="non-terminal residue" evidence="2">
    <location>
        <position position="1"/>
    </location>
</feature>
<reference evidence="2" key="1">
    <citation type="submission" date="2020-02" db="EMBL/GenBank/DDBJ databases">
        <authorList>
            <person name="Meier V. D."/>
        </authorList>
    </citation>
    <scope>NUCLEOTIDE SEQUENCE</scope>
    <source>
        <strain evidence="2">AVDCRST_MAG76</strain>
    </source>
</reference>
<evidence type="ECO:0000256" key="1">
    <source>
        <dbReference type="SAM" id="MobiDB-lite"/>
    </source>
</evidence>
<dbReference type="EMBL" id="CADCSZ010000223">
    <property type="protein sequence ID" value="CAA9278130.1"/>
    <property type="molecule type" value="Genomic_DNA"/>
</dbReference>
<accession>A0A6J4JHE6</accession>
<protein>
    <submittedName>
        <fullName evidence="2">Uncharacterized protein</fullName>
    </submittedName>
</protein>